<name>A0A8J2R4Z6_9NEOP</name>
<dbReference type="AlphaFoldDB" id="A0A8J2R4Z6"/>
<organism evidence="2 3">
    <name type="scientific">Danaus chrysippus</name>
    <name type="common">African queen</name>
    <dbReference type="NCBI Taxonomy" id="151541"/>
    <lineage>
        <taxon>Eukaryota</taxon>
        <taxon>Metazoa</taxon>
        <taxon>Ecdysozoa</taxon>
        <taxon>Arthropoda</taxon>
        <taxon>Hexapoda</taxon>
        <taxon>Insecta</taxon>
        <taxon>Pterygota</taxon>
        <taxon>Neoptera</taxon>
        <taxon>Endopterygota</taxon>
        <taxon>Lepidoptera</taxon>
        <taxon>Glossata</taxon>
        <taxon>Ditrysia</taxon>
        <taxon>Papilionoidea</taxon>
        <taxon>Nymphalidae</taxon>
        <taxon>Danainae</taxon>
        <taxon>Danaini</taxon>
        <taxon>Danaina</taxon>
        <taxon>Danaus</taxon>
        <taxon>Anosia</taxon>
    </lineage>
</organism>
<reference evidence="2" key="1">
    <citation type="submission" date="2021-09" db="EMBL/GenBank/DDBJ databases">
        <authorList>
            <person name="Martin H S."/>
        </authorList>
    </citation>
    <scope>NUCLEOTIDE SEQUENCE</scope>
</reference>
<sequence>MRRVIVEGKPGLSQHATTVDPARTMRRPPRTAEHLTALLQGTTWTLYDRPVFDPRTQTRRAHASLAVNTRLGADHVVVTQTIQHGNKPPQAAAVTPSTNTRRS</sequence>
<accession>A0A8J2R4Z6</accession>
<evidence type="ECO:0000256" key="1">
    <source>
        <dbReference type="SAM" id="MobiDB-lite"/>
    </source>
</evidence>
<comment type="caution">
    <text evidence="2">The sequence shown here is derived from an EMBL/GenBank/DDBJ whole genome shotgun (WGS) entry which is preliminary data.</text>
</comment>
<evidence type="ECO:0000313" key="2">
    <source>
        <dbReference type="EMBL" id="CAG9580224.1"/>
    </source>
</evidence>
<dbReference type="Proteomes" id="UP000789524">
    <property type="component" value="Unassembled WGS sequence"/>
</dbReference>
<feature type="region of interest" description="Disordered" evidence="1">
    <location>
        <begin position="82"/>
        <end position="103"/>
    </location>
</feature>
<dbReference type="EMBL" id="CAKASE010000079">
    <property type="protein sequence ID" value="CAG9580224.1"/>
    <property type="molecule type" value="Genomic_DNA"/>
</dbReference>
<keyword evidence="3" id="KW-1185">Reference proteome</keyword>
<evidence type="ECO:0000313" key="3">
    <source>
        <dbReference type="Proteomes" id="UP000789524"/>
    </source>
</evidence>
<proteinExistence type="predicted"/>
<gene>
    <name evidence="2" type="ORF">DCHRY22_LOCUS13579</name>
</gene>
<protein>
    <submittedName>
        <fullName evidence="2">(African queen) hypothetical protein</fullName>
    </submittedName>
</protein>